<reference evidence="1" key="1">
    <citation type="submission" date="2024-05" db="EMBL/GenBank/DDBJ databases">
        <title>Metabacillus sp. nov., isolated from the rhizosphere soil of tomato plants.</title>
        <authorList>
            <person name="Ma R."/>
        </authorList>
    </citation>
    <scope>NUCLEOTIDE SEQUENCE</scope>
    <source>
        <strain evidence="1">DBTR6</strain>
    </source>
</reference>
<dbReference type="Proteomes" id="UP001165287">
    <property type="component" value="Unassembled WGS sequence"/>
</dbReference>
<organism evidence="1 2">
    <name type="scientific">Metabacillus rhizolycopersici</name>
    <dbReference type="NCBI Taxonomy" id="2875709"/>
    <lineage>
        <taxon>Bacteria</taxon>
        <taxon>Bacillati</taxon>
        <taxon>Bacillota</taxon>
        <taxon>Bacilli</taxon>
        <taxon>Bacillales</taxon>
        <taxon>Bacillaceae</taxon>
        <taxon>Metabacillus</taxon>
    </lineage>
</organism>
<proteinExistence type="predicted"/>
<evidence type="ECO:0008006" key="3">
    <source>
        <dbReference type="Google" id="ProtNLM"/>
    </source>
</evidence>
<name>A0ABS7UXQ4_9BACI</name>
<dbReference type="RefSeq" id="WP_224141161.1">
    <property type="nucleotide sequence ID" value="NZ_JAIQUM010000065.1"/>
</dbReference>
<evidence type="ECO:0000313" key="1">
    <source>
        <dbReference type="EMBL" id="MBZ5752709.1"/>
    </source>
</evidence>
<evidence type="ECO:0000313" key="2">
    <source>
        <dbReference type="Proteomes" id="UP001165287"/>
    </source>
</evidence>
<sequence>MSMFAYHQLILAIKNHANKKDVAVCEMNPTYTSQIGKLSIRKRHGISIHPTASYVIARRVIGFKGEKPSPVLKSLHRRR</sequence>
<dbReference type="EMBL" id="JAIQUM010000065">
    <property type="protein sequence ID" value="MBZ5752709.1"/>
    <property type="molecule type" value="Genomic_DNA"/>
</dbReference>
<comment type="caution">
    <text evidence="1">The sequence shown here is derived from an EMBL/GenBank/DDBJ whole genome shotgun (WGS) entry which is preliminary data.</text>
</comment>
<accession>A0ABS7UXQ4</accession>
<gene>
    <name evidence="1" type="ORF">K9V48_21335</name>
</gene>
<protein>
    <recommendedName>
        <fullName evidence="3">Transposase</fullName>
    </recommendedName>
</protein>
<keyword evidence="2" id="KW-1185">Reference proteome</keyword>